<keyword evidence="3" id="KW-1185">Reference proteome</keyword>
<dbReference type="AlphaFoldDB" id="A0A7U3WBR6"/>
<dbReference type="InterPro" id="IPR055931">
    <property type="entry name" value="DUF7509"/>
</dbReference>
<dbReference type="Proteomes" id="UP000595001">
    <property type="component" value="Chromosome"/>
</dbReference>
<dbReference type="KEGG" id="hlt:I7X12_07695"/>
<feature type="domain" description="DUF7509" evidence="1">
    <location>
        <begin position="2"/>
        <end position="192"/>
    </location>
</feature>
<dbReference type="EMBL" id="CP065856">
    <property type="protein sequence ID" value="QPV65061.1"/>
    <property type="molecule type" value="Genomic_DNA"/>
</dbReference>
<accession>A0A7U3WBR6</accession>
<evidence type="ECO:0000259" key="1">
    <source>
        <dbReference type="Pfam" id="PF24349"/>
    </source>
</evidence>
<dbReference type="Pfam" id="PF24349">
    <property type="entry name" value="DUF7509"/>
    <property type="match status" value="1"/>
</dbReference>
<protein>
    <recommendedName>
        <fullName evidence="1">DUF7509 domain-containing protein</fullName>
    </recommendedName>
</protein>
<evidence type="ECO:0000313" key="3">
    <source>
        <dbReference type="Proteomes" id="UP000595001"/>
    </source>
</evidence>
<reference evidence="2 3" key="1">
    <citation type="submission" date="2020-12" db="EMBL/GenBank/DDBJ databases">
        <title>Halosimplex halophilum sp. nov. and Halosimplex salinum sp. nov., two new members of the genus Halosimplex.</title>
        <authorList>
            <person name="Cui H.L."/>
        </authorList>
    </citation>
    <scope>NUCLEOTIDE SEQUENCE [LARGE SCALE GENOMIC DNA]</scope>
    <source>
        <strain evidence="2 3">YGH94</strain>
    </source>
</reference>
<proteinExistence type="predicted"/>
<gene>
    <name evidence="2" type="ORF">I7X12_07695</name>
</gene>
<sequence length="194" mass="21388">MRDRLIAELGAVRYEGFLVYLMGPYTTFEVTDLLPDETDPESVSLPSAQADSKAIDEMQRRLRRVQGSLRADPGINAFLAIDANVPLEEMNAATQSIKLARASNAVVFIVPQLGDNLGVGMEIGSVLEDRYPDGADRTLLAHEAGISSAMLGGVTTRWNARITPYDDETDLIDEIRNFVVEIMTREQFGDLEPK</sequence>
<name>A0A7U3WBR6_9EURY</name>
<dbReference type="OrthoDB" id="202387at2157"/>
<evidence type="ECO:0000313" key="2">
    <source>
        <dbReference type="EMBL" id="QPV65061.1"/>
    </source>
</evidence>
<organism evidence="2 3">
    <name type="scientific">Halosimplex litoreum</name>
    <dbReference type="NCBI Taxonomy" id="1198301"/>
    <lineage>
        <taxon>Archaea</taxon>
        <taxon>Methanobacteriati</taxon>
        <taxon>Methanobacteriota</taxon>
        <taxon>Stenosarchaea group</taxon>
        <taxon>Halobacteria</taxon>
        <taxon>Halobacteriales</taxon>
        <taxon>Haloarculaceae</taxon>
        <taxon>Halosimplex</taxon>
    </lineage>
</organism>